<dbReference type="InterPro" id="IPR013177">
    <property type="entry name" value="Ribosomal_mS38_C"/>
</dbReference>
<keyword evidence="3" id="KW-1185">Reference proteome</keyword>
<proteinExistence type="predicted"/>
<accession>A0AA40KFA3</accession>
<gene>
    <name evidence="2" type="ORF">K0M31_015444</name>
</gene>
<dbReference type="Proteomes" id="UP001177670">
    <property type="component" value="Unassembled WGS sequence"/>
</dbReference>
<sequence length="235" mass="27821">MAVSRLCTAFRQITISRGSNIIARYCSSHVLKECNNILHFSNVSKNAFTVVPLNVHIKFMPKTLNIDFRNPESTTRKNINEIPLSKYILPMEEPLIKQPIKQDLPLIDSSFQLPPTENTLEKLAIRLIVIRRKKMKKHKRKKLRKRMKFAWARIRANRNIAKEKAFQVELLAQIKQAHMFDAQKYVEERLAILDKEILPKSYRGEILPVEIIKKFIQQKIQKRIRKYRRPRIKLD</sequence>
<name>A0AA40KFA3_9HYME</name>
<organism evidence="2 3">
    <name type="scientific">Melipona bicolor</name>
    <dbReference type="NCBI Taxonomy" id="60889"/>
    <lineage>
        <taxon>Eukaryota</taxon>
        <taxon>Metazoa</taxon>
        <taxon>Ecdysozoa</taxon>
        <taxon>Arthropoda</taxon>
        <taxon>Hexapoda</taxon>
        <taxon>Insecta</taxon>
        <taxon>Pterygota</taxon>
        <taxon>Neoptera</taxon>
        <taxon>Endopterygota</taxon>
        <taxon>Hymenoptera</taxon>
        <taxon>Apocrita</taxon>
        <taxon>Aculeata</taxon>
        <taxon>Apoidea</taxon>
        <taxon>Anthophila</taxon>
        <taxon>Apidae</taxon>
        <taxon>Melipona</taxon>
    </lineage>
</organism>
<dbReference type="EMBL" id="JAHYIQ010000046">
    <property type="protein sequence ID" value="KAK1117994.1"/>
    <property type="molecule type" value="Genomic_DNA"/>
</dbReference>
<feature type="domain" description="Ribosomal protein mS38 C-terminal" evidence="1">
    <location>
        <begin position="123"/>
        <end position="156"/>
    </location>
</feature>
<dbReference type="Pfam" id="PF08213">
    <property type="entry name" value="COX24_C"/>
    <property type="match status" value="1"/>
</dbReference>
<comment type="caution">
    <text evidence="2">The sequence shown here is derived from an EMBL/GenBank/DDBJ whole genome shotgun (WGS) entry which is preliminary data.</text>
</comment>
<dbReference type="SMART" id="SM01155">
    <property type="entry name" value="DUF1713"/>
    <property type="match status" value="1"/>
</dbReference>
<evidence type="ECO:0000313" key="3">
    <source>
        <dbReference type="Proteomes" id="UP001177670"/>
    </source>
</evidence>
<evidence type="ECO:0000259" key="1">
    <source>
        <dbReference type="SMART" id="SM01155"/>
    </source>
</evidence>
<evidence type="ECO:0000313" key="2">
    <source>
        <dbReference type="EMBL" id="KAK1117994.1"/>
    </source>
</evidence>
<reference evidence="2" key="1">
    <citation type="submission" date="2021-10" db="EMBL/GenBank/DDBJ databases">
        <title>Melipona bicolor Genome sequencing and assembly.</title>
        <authorList>
            <person name="Araujo N.S."/>
            <person name="Arias M.C."/>
        </authorList>
    </citation>
    <scope>NUCLEOTIDE SEQUENCE</scope>
    <source>
        <strain evidence="2">USP_2M_L1-L4_2017</strain>
        <tissue evidence="2">Whole body</tissue>
    </source>
</reference>
<dbReference type="AlphaFoldDB" id="A0AA40KFA3"/>
<protein>
    <recommendedName>
        <fullName evidence="1">Ribosomal protein mS38 C-terminal domain-containing protein</fullName>
    </recommendedName>
</protein>